<dbReference type="RefSeq" id="WP_307163629.1">
    <property type="nucleotide sequence ID" value="NZ_JAUSWV010000002.1"/>
</dbReference>
<evidence type="ECO:0000313" key="2">
    <source>
        <dbReference type="Proteomes" id="UP001230654"/>
    </source>
</evidence>
<name>A0ABU0NQF5_STRRH</name>
<accession>A0ABU0NQF5</accession>
<dbReference type="EMBL" id="JAUSWV010000002">
    <property type="protein sequence ID" value="MDQ0581359.1"/>
    <property type="molecule type" value="Genomic_DNA"/>
</dbReference>
<sequence>MDDPLHITLLGEYHARPLRRGLYDDFAPDDPGAGLGLSDALVADLSAWAGGIDAAMNTWLADRDDIRWDAAFLRLHEEGETLAERLARELAPGRTVAYEGVQGVSCALLGTRLGNPVSAD</sequence>
<gene>
    <name evidence="1" type="ORF">QF030_003537</name>
</gene>
<comment type="caution">
    <text evidence="1">The sequence shown here is derived from an EMBL/GenBank/DDBJ whole genome shotgun (WGS) entry which is preliminary data.</text>
</comment>
<reference evidence="1 2" key="1">
    <citation type="submission" date="2023-07" db="EMBL/GenBank/DDBJ databases">
        <title>Comparative genomics of wheat-associated soil bacteria to identify genetic determinants of phenazine resistance.</title>
        <authorList>
            <person name="Mouncey N."/>
        </authorList>
    </citation>
    <scope>NUCLEOTIDE SEQUENCE [LARGE SCALE GENOMIC DNA]</scope>
    <source>
        <strain evidence="1 2">B2I6</strain>
    </source>
</reference>
<proteinExistence type="predicted"/>
<keyword evidence="2" id="KW-1185">Reference proteome</keyword>
<evidence type="ECO:0000313" key="1">
    <source>
        <dbReference type="EMBL" id="MDQ0581359.1"/>
    </source>
</evidence>
<dbReference type="Proteomes" id="UP001230654">
    <property type="component" value="Unassembled WGS sequence"/>
</dbReference>
<organism evidence="1 2">
    <name type="scientific">Streptomyces rishiriensis</name>
    <dbReference type="NCBI Taxonomy" id="68264"/>
    <lineage>
        <taxon>Bacteria</taxon>
        <taxon>Bacillati</taxon>
        <taxon>Actinomycetota</taxon>
        <taxon>Actinomycetes</taxon>
        <taxon>Kitasatosporales</taxon>
        <taxon>Streptomycetaceae</taxon>
        <taxon>Streptomyces</taxon>
    </lineage>
</organism>
<protein>
    <submittedName>
        <fullName evidence="1">Uncharacterized protein</fullName>
    </submittedName>
</protein>